<dbReference type="Proteomes" id="UP000269945">
    <property type="component" value="Unassembled WGS sequence"/>
</dbReference>
<comment type="caution">
    <text evidence="2">The sequence shown here is derived from an EMBL/GenBank/DDBJ whole genome shotgun (WGS) entry which is preliminary data.</text>
</comment>
<gene>
    <name evidence="2" type="ORF">BN2614_LOCUS5</name>
</gene>
<sequence>ACTRKARKSGPRRRPWLWARTRTRSGASDTRRPASCCRTGPTPCTRCTRRWRRTSSCWEPRPLRTDCRTASATPSSASSRGTSKCGYSQGISKVGPRAARPHTERGAGWA</sequence>
<accession>A0A9X9PZI9</accession>
<organism evidence="2 3">
    <name type="scientific">Gulo gulo</name>
    <name type="common">Wolverine</name>
    <name type="synonym">Gluton</name>
    <dbReference type="NCBI Taxonomy" id="48420"/>
    <lineage>
        <taxon>Eukaryota</taxon>
        <taxon>Metazoa</taxon>
        <taxon>Chordata</taxon>
        <taxon>Craniata</taxon>
        <taxon>Vertebrata</taxon>
        <taxon>Euteleostomi</taxon>
        <taxon>Mammalia</taxon>
        <taxon>Eutheria</taxon>
        <taxon>Laurasiatheria</taxon>
        <taxon>Carnivora</taxon>
        <taxon>Caniformia</taxon>
        <taxon>Musteloidea</taxon>
        <taxon>Mustelidae</taxon>
        <taxon>Guloninae</taxon>
        <taxon>Gulo</taxon>
    </lineage>
</organism>
<feature type="region of interest" description="Disordered" evidence="1">
    <location>
        <begin position="66"/>
        <end position="110"/>
    </location>
</feature>
<keyword evidence="3" id="KW-1185">Reference proteome</keyword>
<feature type="non-terminal residue" evidence="2">
    <location>
        <position position="1"/>
    </location>
</feature>
<evidence type="ECO:0000256" key="1">
    <source>
        <dbReference type="SAM" id="MobiDB-lite"/>
    </source>
</evidence>
<name>A0A9X9PZI9_GULGU</name>
<evidence type="ECO:0000313" key="3">
    <source>
        <dbReference type="Proteomes" id="UP000269945"/>
    </source>
</evidence>
<protein>
    <submittedName>
        <fullName evidence="2">Uncharacterized protein</fullName>
    </submittedName>
</protein>
<proteinExistence type="predicted"/>
<dbReference type="AlphaFoldDB" id="A0A9X9PZI9"/>
<evidence type="ECO:0000313" key="2">
    <source>
        <dbReference type="EMBL" id="VCW78916.1"/>
    </source>
</evidence>
<feature type="compositionally biased region" description="Basic and acidic residues" evidence="1">
    <location>
        <begin position="101"/>
        <end position="110"/>
    </location>
</feature>
<feature type="compositionally biased region" description="Low complexity" evidence="1">
    <location>
        <begin position="69"/>
        <end position="83"/>
    </location>
</feature>
<dbReference type="EMBL" id="CYRY02010969">
    <property type="protein sequence ID" value="VCW78916.1"/>
    <property type="molecule type" value="Genomic_DNA"/>
</dbReference>
<reference evidence="2 3" key="1">
    <citation type="submission" date="2018-10" db="EMBL/GenBank/DDBJ databases">
        <authorList>
            <person name="Ekblom R."/>
            <person name="Jareborg N."/>
        </authorList>
    </citation>
    <scope>NUCLEOTIDE SEQUENCE [LARGE SCALE GENOMIC DNA]</scope>
    <source>
        <tissue evidence="2">Muscle</tissue>
    </source>
</reference>
<feature type="non-terminal residue" evidence="2">
    <location>
        <position position="110"/>
    </location>
</feature>